<dbReference type="OrthoDB" id="9792155at2"/>
<name>A0A1Y5TWA5_9RHOB</name>
<feature type="domain" description="SH3b" evidence="3">
    <location>
        <begin position="183"/>
        <end position="245"/>
    </location>
</feature>
<dbReference type="Proteomes" id="UP000193307">
    <property type="component" value="Unassembled WGS sequence"/>
</dbReference>
<evidence type="ECO:0000313" key="5">
    <source>
        <dbReference type="Proteomes" id="UP000193307"/>
    </source>
</evidence>
<dbReference type="AlphaFoldDB" id="A0A1Y5TWA5"/>
<dbReference type="InterPro" id="IPR035437">
    <property type="entry name" value="SNase_OB-fold_sf"/>
</dbReference>
<evidence type="ECO:0000256" key="1">
    <source>
        <dbReference type="SAM" id="MobiDB-lite"/>
    </source>
</evidence>
<evidence type="ECO:0000259" key="3">
    <source>
        <dbReference type="PROSITE" id="PS51781"/>
    </source>
</evidence>
<dbReference type="SUPFAM" id="SSF50199">
    <property type="entry name" value="Staphylococcal nuclease"/>
    <property type="match status" value="1"/>
</dbReference>
<keyword evidence="2" id="KW-1133">Transmembrane helix</keyword>
<feature type="compositionally biased region" description="Low complexity" evidence="1">
    <location>
        <begin position="91"/>
        <end position="106"/>
    </location>
</feature>
<protein>
    <submittedName>
        <fullName evidence="4">Bacterial SH3 domain protein</fullName>
    </submittedName>
</protein>
<dbReference type="RefSeq" id="WP_085850793.1">
    <property type="nucleotide sequence ID" value="NZ_FNZV01000020.1"/>
</dbReference>
<evidence type="ECO:0000256" key="2">
    <source>
        <dbReference type="SAM" id="Phobius"/>
    </source>
</evidence>
<dbReference type="SMART" id="SM00287">
    <property type="entry name" value="SH3b"/>
    <property type="match status" value="1"/>
</dbReference>
<dbReference type="InterPro" id="IPR003646">
    <property type="entry name" value="SH3-like_bac-type"/>
</dbReference>
<feature type="transmembrane region" description="Helical" evidence="2">
    <location>
        <begin position="137"/>
        <end position="154"/>
    </location>
</feature>
<dbReference type="Pfam" id="PF08239">
    <property type="entry name" value="SH3_3"/>
    <property type="match status" value="1"/>
</dbReference>
<accession>A0A1Y5TWA5</accession>
<gene>
    <name evidence="4" type="ORF">PAM7971_03728</name>
</gene>
<reference evidence="4 5" key="1">
    <citation type="submission" date="2017-03" db="EMBL/GenBank/DDBJ databases">
        <authorList>
            <person name="Afonso C.L."/>
            <person name="Miller P.J."/>
            <person name="Scott M.A."/>
            <person name="Spackman E."/>
            <person name="Goraichik I."/>
            <person name="Dimitrov K.M."/>
            <person name="Suarez D.L."/>
            <person name="Swayne D.E."/>
        </authorList>
    </citation>
    <scope>NUCLEOTIDE SEQUENCE [LARGE SCALE GENOMIC DNA]</scope>
    <source>
        <strain evidence="4 5">CECT 7971</strain>
    </source>
</reference>
<feature type="compositionally biased region" description="Basic and acidic residues" evidence="1">
    <location>
        <begin position="77"/>
        <end position="90"/>
    </location>
</feature>
<evidence type="ECO:0000313" key="4">
    <source>
        <dbReference type="EMBL" id="SLN69641.1"/>
    </source>
</evidence>
<keyword evidence="2" id="KW-0472">Membrane</keyword>
<feature type="region of interest" description="Disordered" evidence="1">
    <location>
        <begin position="65"/>
        <end position="116"/>
    </location>
</feature>
<proteinExistence type="predicted"/>
<dbReference type="EMBL" id="FWFW01000019">
    <property type="protein sequence ID" value="SLN69641.1"/>
    <property type="molecule type" value="Genomic_DNA"/>
</dbReference>
<keyword evidence="5" id="KW-1185">Reference proteome</keyword>
<dbReference type="PROSITE" id="PS51781">
    <property type="entry name" value="SH3B"/>
    <property type="match status" value="1"/>
</dbReference>
<keyword evidence="2" id="KW-0812">Transmembrane</keyword>
<organism evidence="4 5">
    <name type="scientific">Pacificibacter marinus</name>
    <dbReference type="NCBI Taxonomy" id="658057"/>
    <lineage>
        <taxon>Bacteria</taxon>
        <taxon>Pseudomonadati</taxon>
        <taxon>Pseudomonadota</taxon>
        <taxon>Alphaproteobacteria</taxon>
        <taxon>Rhodobacterales</taxon>
        <taxon>Roseobacteraceae</taxon>
        <taxon>Pacificibacter</taxon>
    </lineage>
</organism>
<sequence length="384" mass="42146">MPFSPERTSLIKARIQEQLESGKLNDWEETFLKEMEARFAAYGGRTRLSGPQYRKLGILLKLPSEKKSQSDGASARPARERFQSDTKKNYAEPSSRSSSAIAPAFSKPNARRRRRSSNPIKAYYGVKRDIRRAMRKILIPVFLIMGLFGFFGSLSSQEGQSVQSTAHQVQPRASTSQVKDARAVTLYVTGSSVNQRSGPSTGNSVMGALTKGTSVRKIGTQGGWTQIASPLGTGWMSSRYLSSQTPTRLTKAKRGGRIVRANEIRVIDGDTVSISGERANVRLVGFNTPETYKPSCNAERVAGQRAKTRLGNLLRSANVIEFKGVACSCRPGTHGTKNCNFGRQCGSLYVDGTDVGNILISETLAERYVCGQTSCPRRQANWCR</sequence>
<dbReference type="STRING" id="658057.SAMN04488032_12036"/>
<dbReference type="Gene3D" id="2.40.50.90">
    <property type="match status" value="1"/>
</dbReference>
<dbReference type="Gene3D" id="2.30.30.40">
    <property type="entry name" value="SH3 Domains"/>
    <property type="match status" value="1"/>
</dbReference>